<sequence length="116" mass="12719">MWAFIKDLQATIHIAPAEMTFADYSAGSCYSCDESLGRAVQKTQERLFRADTPTISHISHTQERKTAGKSEFEPLSGKFGAWEIIRCISDSQCTTDNATPGGTRSVLIVIDFGPCV</sequence>
<keyword evidence="2" id="KW-1185">Reference proteome</keyword>
<proteinExistence type="predicted"/>
<dbReference type="AlphaFoldDB" id="A0A163JAS6"/>
<dbReference type="Proteomes" id="UP000078561">
    <property type="component" value="Unassembled WGS sequence"/>
</dbReference>
<evidence type="ECO:0000313" key="2">
    <source>
        <dbReference type="Proteomes" id="UP000078561"/>
    </source>
</evidence>
<organism evidence="1">
    <name type="scientific">Absidia glauca</name>
    <name type="common">Pin mould</name>
    <dbReference type="NCBI Taxonomy" id="4829"/>
    <lineage>
        <taxon>Eukaryota</taxon>
        <taxon>Fungi</taxon>
        <taxon>Fungi incertae sedis</taxon>
        <taxon>Mucoromycota</taxon>
        <taxon>Mucoromycotina</taxon>
        <taxon>Mucoromycetes</taxon>
        <taxon>Mucorales</taxon>
        <taxon>Cunninghamellaceae</taxon>
        <taxon>Absidia</taxon>
    </lineage>
</organism>
<dbReference type="EMBL" id="LT552047">
    <property type="protein sequence ID" value="SAL98124.1"/>
    <property type="molecule type" value="Genomic_DNA"/>
</dbReference>
<protein>
    <submittedName>
        <fullName evidence="1">Uncharacterized protein</fullName>
    </submittedName>
</protein>
<reference evidence="1" key="1">
    <citation type="submission" date="2016-04" db="EMBL/GenBank/DDBJ databases">
        <authorList>
            <person name="Evans L.H."/>
            <person name="Alamgir A."/>
            <person name="Owens N."/>
            <person name="Weber N.D."/>
            <person name="Virtaneva K."/>
            <person name="Barbian K."/>
            <person name="Babar A."/>
            <person name="Rosenke K."/>
        </authorList>
    </citation>
    <scope>NUCLEOTIDE SEQUENCE [LARGE SCALE GENOMIC DNA]</scope>
    <source>
        <strain evidence="1">CBS 101.48</strain>
    </source>
</reference>
<dbReference type="InParanoid" id="A0A163JAS6"/>
<accession>A0A163JAS6</accession>
<gene>
    <name evidence="1" type="primary">ABSGL_03651.1 scaffold 4609</name>
</gene>
<name>A0A163JAS6_ABSGL</name>
<evidence type="ECO:0000313" key="1">
    <source>
        <dbReference type="EMBL" id="SAL98124.1"/>
    </source>
</evidence>